<evidence type="ECO:0000256" key="5">
    <source>
        <dbReference type="ARBA" id="ARBA00022692"/>
    </source>
</evidence>
<comment type="caution">
    <text evidence="9">Lacks conserved residue(s) required for the propagation of feature annotation.</text>
</comment>
<evidence type="ECO:0000313" key="10">
    <source>
        <dbReference type="EMBL" id="SUK36553.1"/>
    </source>
</evidence>
<evidence type="ECO:0000256" key="6">
    <source>
        <dbReference type="ARBA" id="ARBA00022970"/>
    </source>
</evidence>
<organism evidence="10 11">
    <name type="scientific">Staphylococcus aureus</name>
    <dbReference type="NCBI Taxonomy" id="1280"/>
    <lineage>
        <taxon>Bacteria</taxon>
        <taxon>Bacillati</taxon>
        <taxon>Bacillota</taxon>
        <taxon>Bacilli</taxon>
        <taxon>Bacillales</taxon>
        <taxon>Staphylococcaceae</taxon>
        <taxon>Staphylococcus</taxon>
    </lineage>
</organism>
<keyword evidence="5 9" id="KW-0812">Transmembrane</keyword>
<proteinExistence type="inferred from homology"/>
<evidence type="ECO:0000256" key="4">
    <source>
        <dbReference type="ARBA" id="ARBA00022475"/>
    </source>
</evidence>
<protein>
    <recommendedName>
        <fullName evidence="9">Branched-chain amino acid transport system carrier protein</fullName>
    </recommendedName>
</protein>
<keyword evidence="3 9" id="KW-0813">Transport</keyword>
<keyword evidence="8 9" id="KW-0472">Membrane</keyword>
<keyword evidence="6 9" id="KW-0029">Amino-acid transport</keyword>
<dbReference type="AlphaFoldDB" id="A0A380DLV3"/>
<keyword evidence="4" id="KW-1003">Cell membrane</keyword>
<reference evidence="10 11" key="1">
    <citation type="submission" date="2018-06" db="EMBL/GenBank/DDBJ databases">
        <authorList>
            <consortium name="Pathogen Informatics"/>
            <person name="Doyle S."/>
        </authorList>
    </citation>
    <scope>NUCLEOTIDE SEQUENCE [LARGE SCALE GENOMIC DNA]</scope>
    <source>
        <strain evidence="10 11">NCTC5664</strain>
    </source>
</reference>
<comment type="similarity">
    <text evidence="2 9">Belongs to the branched chain amino acid transporter family.</text>
</comment>
<evidence type="ECO:0000256" key="8">
    <source>
        <dbReference type="ARBA" id="ARBA00023136"/>
    </source>
</evidence>
<dbReference type="GO" id="GO:0015818">
    <property type="term" value="P:isoleucine transport"/>
    <property type="evidence" value="ECO:0007669"/>
    <property type="project" value="TreeGrafter"/>
</dbReference>
<sequence length="76" mass="8179">MLFGLFFGAGNLIFPIHLGQAAGSNVFIANLGFLITAIGLPFLGIIAIGISKTSGLLKLHRVLIKHMLIFSRLPYI</sequence>
<dbReference type="GO" id="GO:0005886">
    <property type="term" value="C:plasma membrane"/>
    <property type="evidence" value="ECO:0007669"/>
    <property type="project" value="UniProtKB-SubCell"/>
</dbReference>
<dbReference type="GO" id="GO:0005304">
    <property type="term" value="F:L-valine transmembrane transporter activity"/>
    <property type="evidence" value="ECO:0007669"/>
    <property type="project" value="TreeGrafter"/>
</dbReference>
<dbReference type="GO" id="GO:0015190">
    <property type="term" value="F:L-leucine transmembrane transporter activity"/>
    <property type="evidence" value="ECO:0007669"/>
    <property type="project" value="TreeGrafter"/>
</dbReference>
<dbReference type="GO" id="GO:0015820">
    <property type="term" value="P:L-leucine transport"/>
    <property type="evidence" value="ECO:0007669"/>
    <property type="project" value="TreeGrafter"/>
</dbReference>
<evidence type="ECO:0000313" key="11">
    <source>
        <dbReference type="Proteomes" id="UP000254502"/>
    </source>
</evidence>
<dbReference type="Proteomes" id="UP000254502">
    <property type="component" value="Unassembled WGS sequence"/>
</dbReference>
<name>A0A380DLV3_STAAU</name>
<comment type="subcellular location">
    <subcellularLocation>
        <location evidence="1 9">Cell membrane</location>
        <topology evidence="1 9">Multi-pass membrane protein</topology>
    </subcellularLocation>
</comment>
<evidence type="ECO:0000256" key="7">
    <source>
        <dbReference type="ARBA" id="ARBA00022989"/>
    </source>
</evidence>
<evidence type="ECO:0000256" key="2">
    <source>
        <dbReference type="ARBA" id="ARBA00008540"/>
    </source>
</evidence>
<dbReference type="EMBL" id="UHAQ01000002">
    <property type="protein sequence ID" value="SUK36553.1"/>
    <property type="molecule type" value="Genomic_DNA"/>
</dbReference>
<accession>A0A380DLV3</accession>
<feature type="transmembrane region" description="Helical" evidence="9">
    <location>
        <begin position="31"/>
        <end position="51"/>
    </location>
</feature>
<dbReference type="InterPro" id="IPR004685">
    <property type="entry name" value="Brnchd-chn_aa_trnsp_Livcs"/>
</dbReference>
<dbReference type="PANTHER" id="PTHR30588:SF0">
    <property type="entry name" value="BRANCHED-CHAIN AMINO ACID PERMEASE BRNQ"/>
    <property type="match status" value="1"/>
</dbReference>
<keyword evidence="7 9" id="KW-1133">Transmembrane helix</keyword>
<dbReference type="Pfam" id="PF05525">
    <property type="entry name" value="Branch_AA_trans"/>
    <property type="match status" value="1"/>
</dbReference>
<gene>
    <name evidence="10" type="primary">brnQ_2</name>
    <name evidence="10" type="ORF">NCTC5664_00723</name>
</gene>
<evidence type="ECO:0000256" key="9">
    <source>
        <dbReference type="RuleBase" id="RU362122"/>
    </source>
</evidence>
<evidence type="ECO:0000256" key="1">
    <source>
        <dbReference type="ARBA" id="ARBA00004651"/>
    </source>
</evidence>
<evidence type="ECO:0000256" key="3">
    <source>
        <dbReference type="ARBA" id="ARBA00022448"/>
    </source>
</evidence>
<comment type="function">
    <text evidence="9">Component of the transport system for branched-chain amino acids.</text>
</comment>
<dbReference type="GO" id="GO:0015188">
    <property type="term" value="F:L-isoleucine transmembrane transporter activity"/>
    <property type="evidence" value="ECO:0007669"/>
    <property type="project" value="TreeGrafter"/>
</dbReference>
<dbReference type="PANTHER" id="PTHR30588">
    <property type="entry name" value="BRANCHED-CHAIN AMINO ACID TRANSPORT SYSTEM 2 CARRIER PROTEIN"/>
    <property type="match status" value="1"/>
</dbReference>